<organism evidence="4 5">
    <name type="scientific">Dovyalis caffra</name>
    <dbReference type="NCBI Taxonomy" id="77055"/>
    <lineage>
        <taxon>Eukaryota</taxon>
        <taxon>Viridiplantae</taxon>
        <taxon>Streptophyta</taxon>
        <taxon>Embryophyta</taxon>
        <taxon>Tracheophyta</taxon>
        <taxon>Spermatophyta</taxon>
        <taxon>Magnoliopsida</taxon>
        <taxon>eudicotyledons</taxon>
        <taxon>Gunneridae</taxon>
        <taxon>Pentapetalae</taxon>
        <taxon>rosids</taxon>
        <taxon>fabids</taxon>
        <taxon>Malpighiales</taxon>
        <taxon>Salicaceae</taxon>
        <taxon>Flacourtieae</taxon>
        <taxon>Dovyalis</taxon>
    </lineage>
</organism>
<evidence type="ECO:0000256" key="1">
    <source>
        <dbReference type="ARBA" id="ARBA00007843"/>
    </source>
</evidence>
<dbReference type="PROSITE" id="PS50213">
    <property type="entry name" value="FAS1"/>
    <property type="match status" value="1"/>
</dbReference>
<proteinExistence type="inferred from homology"/>
<comment type="similarity">
    <text evidence="1">Belongs to the fasciclin-like AGP family.</text>
</comment>
<dbReference type="PANTHER" id="PTHR37232:SF2">
    <property type="entry name" value="FAS1 DOMAIN-CONTAINING PROTEIN"/>
    <property type="match status" value="1"/>
</dbReference>
<comment type="caution">
    <text evidence="4">The sequence shown here is derived from an EMBL/GenBank/DDBJ whole genome shotgun (WGS) entry which is preliminary data.</text>
</comment>
<dbReference type="AlphaFoldDB" id="A0AAV1R0M3"/>
<evidence type="ECO:0000313" key="5">
    <source>
        <dbReference type="Proteomes" id="UP001314170"/>
    </source>
</evidence>
<dbReference type="SUPFAM" id="SSF82153">
    <property type="entry name" value="FAS1 domain"/>
    <property type="match status" value="1"/>
</dbReference>
<dbReference type="PANTHER" id="PTHR37232">
    <property type="entry name" value="FASCICLIN DOMAIN PROTEIN"/>
    <property type="match status" value="1"/>
</dbReference>
<protein>
    <recommendedName>
        <fullName evidence="3">FAS1 domain-containing protein</fullName>
    </recommendedName>
</protein>
<keyword evidence="2" id="KW-1133">Transmembrane helix</keyword>
<keyword evidence="5" id="KW-1185">Reference proteome</keyword>
<sequence length="196" mass="22217">MKRGRFVKNSIAFVGLVISICCLLVITVSVLRLPEVSLRNNVTGSYRTIRNRKVSRDEAIGKFGEMMIEMLPADLAFTVFVPSEKAFERDLRLRVNDSLVEEKRNDTYAVVSRILGFSAVPRTLSSATMPSGKEVFYDSLSGFTLYILKDVDGMLVVNRIRSEKVDLRRREIVVHIMDGVIMDAEFEQAVQPDYTE</sequence>
<name>A0AAV1R0M3_9ROSI</name>
<gene>
    <name evidence="4" type="ORF">DCAF_LOCUS3513</name>
</gene>
<evidence type="ECO:0000256" key="2">
    <source>
        <dbReference type="SAM" id="Phobius"/>
    </source>
</evidence>
<dbReference type="EMBL" id="CAWUPB010000850">
    <property type="protein sequence ID" value="CAK7325821.1"/>
    <property type="molecule type" value="Genomic_DNA"/>
</dbReference>
<keyword evidence="2" id="KW-0812">Transmembrane</keyword>
<dbReference type="InterPro" id="IPR000782">
    <property type="entry name" value="FAS1_domain"/>
</dbReference>
<reference evidence="4 5" key="1">
    <citation type="submission" date="2024-01" db="EMBL/GenBank/DDBJ databases">
        <authorList>
            <person name="Waweru B."/>
        </authorList>
    </citation>
    <scope>NUCLEOTIDE SEQUENCE [LARGE SCALE GENOMIC DNA]</scope>
</reference>
<feature type="domain" description="FAS1" evidence="3">
    <location>
        <begin position="47"/>
        <end position="181"/>
    </location>
</feature>
<evidence type="ECO:0000259" key="3">
    <source>
        <dbReference type="PROSITE" id="PS50213"/>
    </source>
</evidence>
<accession>A0AAV1R0M3</accession>
<dbReference type="Proteomes" id="UP001314170">
    <property type="component" value="Unassembled WGS sequence"/>
</dbReference>
<dbReference type="Gene3D" id="2.30.180.10">
    <property type="entry name" value="FAS1 domain"/>
    <property type="match status" value="1"/>
</dbReference>
<keyword evidence="2" id="KW-0472">Membrane</keyword>
<dbReference type="Pfam" id="PF02469">
    <property type="entry name" value="Fasciclin"/>
    <property type="match status" value="1"/>
</dbReference>
<evidence type="ECO:0000313" key="4">
    <source>
        <dbReference type="EMBL" id="CAK7325821.1"/>
    </source>
</evidence>
<dbReference type="InterPro" id="IPR036378">
    <property type="entry name" value="FAS1_dom_sf"/>
</dbReference>
<feature type="transmembrane region" description="Helical" evidence="2">
    <location>
        <begin position="12"/>
        <end position="31"/>
    </location>
</feature>